<name>A0A2H9TB34_9ZZZZ</name>
<sequence length="86" mass="9950">MHSQKTKKKDNPVYLSEIHEQLINDKEAKIRDVLTQALFEQMLELKNRRDQGASPDEYQQLEALILAIAAAGEAIGKVWKREHDKH</sequence>
<dbReference type="AlphaFoldDB" id="A0A2H9TB34"/>
<evidence type="ECO:0000313" key="1">
    <source>
        <dbReference type="EMBL" id="PJE80414.1"/>
    </source>
</evidence>
<dbReference type="Gene3D" id="1.20.5.420">
    <property type="entry name" value="Immunoglobulin FC, subunit C"/>
    <property type="match status" value="1"/>
</dbReference>
<dbReference type="EMBL" id="NSIT01000018">
    <property type="protein sequence ID" value="PJE80414.1"/>
    <property type="molecule type" value="Genomic_DNA"/>
</dbReference>
<proteinExistence type="predicted"/>
<protein>
    <recommendedName>
        <fullName evidence="2">EscE/YscE/SsaE family type III secretion system needle protein co-chaperone</fullName>
    </recommendedName>
</protein>
<evidence type="ECO:0008006" key="2">
    <source>
        <dbReference type="Google" id="ProtNLM"/>
    </source>
</evidence>
<gene>
    <name evidence="1" type="ORF">CI610_00597</name>
</gene>
<organism evidence="1">
    <name type="scientific">invertebrate metagenome</name>
    <dbReference type="NCBI Taxonomy" id="1711999"/>
    <lineage>
        <taxon>unclassified sequences</taxon>
        <taxon>metagenomes</taxon>
        <taxon>organismal metagenomes</taxon>
    </lineage>
</organism>
<reference evidence="1" key="1">
    <citation type="journal article" date="2017" name="Appl. Environ. Microbiol.">
        <title>Molecular characterization of an Endozoicomonas-like organism causing infection in king scallop Pecten maximus L.</title>
        <authorList>
            <person name="Cano I."/>
            <person name="van Aerle R."/>
            <person name="Ross S."/>
            <person name="Verner-Jeffreys D.W."/>
            <person name="Paley R.K."/>
            <person name="Rimmer G."/>
            <person name="Ryder D."/>
            <person name="Hooper P."/>
            <person name="Stone D."/>
            <person name="Feist S.W."/>
        </authorList>
    </citation>
    <scope>NUCLEOTIDE SEQUENCE</scope>
</reference>
<dbReference type="InterPro" id="IPR012671">
    <property type="entry name" value="T3SS_PscE/YscE"/>
</dbReference>
<accession>A0A2H9TB34</accession>
<dbReference type="Pfam" id="PF08988">
    <property type="entry name" value="T3SS_needle_E"/>
    <property type="match status" value="1"/>
</dbReference>
<comment type="caution">
    <text evidence="1">The sequence shown here is derived from an EMBL/GenBank/DDBJ whole genome shotgun (WGS) entry which is preliminary data.</text>
</comment>